<evidence type="ECO:0000313" key="1">
    <source>
        <dbReference type="EMBL" id="GAG80194.1"/>
    </source>
</evidence>
<gene>
    <name evidence="1" type="ORF">S01H4_21467</name>
</gene>
<protein>
    <submittedName>
        <fullName evidence="1">Uncharacterized protein</fullName>
    </submittedName>
</protein>
<dbReference type="EMBL" id="BART01009728">
    <property type="protein sequence ID" value="GAG80194.1"/>
    <property type="molecule type" value="Genomic_DNA"/>
</dbReference>
<comment type="caution">
    <text evidence="1">The sequence shown here is derived from an EMBL/GenBank/DDBJ whole genome shotgun (WGS) entry which is preliminary data.</text>
</comment>
<accession>X1AE66</accession>
<reference evidence="1" key="1">
    <citation type="journal article" date="2014" name="Front. Microbiol.">
        <title>High frequency of phylogenetically diverse reductive dehalogenase-homologous genes in deep subseafloor sedimentary metagenomes.</title>
        <authorList>
            <person name="Kawai M."/>
            <person name="Futagami T."/>
            <person name="Toyoda A."/>
            <person name="Takaki Y."/>
            <person name="Nishi S."/>
            <person name="Hori S."/>
            <person name="Arai W."/>
            <person name="Tsubouchi T."/>
            <person name="Morono Y."/>
            <person name="Uchiyama I."/>
            <person name="Ito T."/>
            <person name="Fujiyama A."/>
            <person name="Inagaki F."/>
            <person name="Takami H."/>
        </authorList>
    </citation>
    <scope>NUCLEOTIDE SEQUENCE</scope>
    <source>
        <strain evidence="1">Expedition CK06-06</strain>
    </source>
</reference>
<name>X1AE66_9ZZZZ</name>
<feature type="non-terminal residue" evidence="1">
    <location>
        <position position="1"/>
    </location>
</feature>
<organism evidence="1">
    <name type="scientific">marine sediment metagenome</name>
    <dbReference type="NCBI Taxonomy" id="412755"/>
    <lineage>
        <taxon>unclassified sequences</taxon>
        <taxon>metagenomes</taxon>
        <taxon>ecological metagenomes</taxon>
    </lineage>
</organism>
<proteinExistence type="predicted"/>
<sequence length="72" mass="8230">GLHVRLQSPKYVAGDKLGQLLLEEYLEPRGLKVITKKEALVEARKHKTRGDLSDIVDFAMAYLREHGIEAWK</sequence>
<dbReference type="AlphaFoldDB" id="X1AE66"/>